<gene>
    <name evidence="1" type="ORF">L486_02247</name>
</gene>
<protein>
    <submittedName>
        <fullName evidence="1">Uncharacterized protein</fullName>
    </submittedName>
</protein>
<accession>A0A1B9IVN1</accession>
<proteinExistence type="predicted"/>
<dbReference type="EMBL" id="KI669460">
    <property type="protein sequence ID" value="OCF59576.1"/>
    <property type="molecule type" value="Genomic_DNA"/>
</dbReference>
<dbReference type="Proteomes" id="UP000092583">
    <property type="component" value="Unassembled WGS sequence"/>
</dbReference>
<keyword evidence="2" id="KW-1185">Reference proteome</keyword>
<reference evidence="2" key="2">
    <citation type="submission" date="2013-12" db="EMBL/GenBank/DDBJ databases">
        <title>Evolution of pathogenesis and genome organization in the Tremellales.</title>
        <authorList>
            <person name="Cuomo C."/>
            <person name="Litvintseva A."/>
            <person name="Heitman J."/>
            <person name="Chen Y."/>
            <person name="Sun S."/>
            <person name="Springer D."/>
            <person name="Dromer F."/>
            <person name="Young S."/>
            <person name="Zeng Q."/>
            <person name="Chapman S."/>
            <person name="Gujja S."/>
            <person name="Saif S."/>
            <person name="Birren B."/>
        </authorList>
    </citation>
    <scope>NUCLEOTIDE SEQUENCE [LARGE SCALE GENOMIC DNA]</scope>
    <source>
        <strain evidence="2">CBS 10435</strain>
    </source>
</reference>
<sequence length="385" mass="44042">MQTPGFVQFWTDPNEFFRKHQIGFEKRRAMIRETMEHVFGEMDVFHPDFYKRGNADLNSTSAAECAHRKIVAWLRSSSRSKPQLVMEVLRRSIPQKLPQTIEESYFNGSPETDEAIANVLFDPDSQDLEEYIQECGAVLHRKKIEKAKEAHAPSDRIPFSTVTFNPPIPVPSHATTKEELLKAIKQRIMEGIRNCRTLPMNEIIRQVDEFAELYLVNKSLVQLNIIDQIPQDSLTLDCVQVVSKSSSRLNSVIYLKYVYLSIRDIRKIAASQDLASTLYGRRCLNYLESLGAADDQSKVYLTHHVGRCCTGENKRRHGEFGSVNNYDEVIGARPWIEALPEYGITAPEVDNLPLAEHSNLEGEEWPKRMVSTTSTFMTIMSHSEF</sequence>
<reference evidence="1 2" key="1">
    <citation type="submission" date="2013-07" db="EMBL/GenBank/DDBJ databases">
        <title>The Genome Sequence of Kwoniella mangroviensis CBS10435.</title>
        <authorList>
            <consortium name="The Broad Institute Genome Sequencing Platform"/>
            <person name="Cuomo C."/>
            <person name="Litvintseva A."/>
            <person name="Chen Y."/>
            <person name="Heitman J."/>
            <person name="Sun S."/>
            <person name="Springer D."/>
            <person name="Dromer F."/>
            <person name="Young S.K."/>
            <person name="Zeng Q."/>
            <person name="Gargeya S."/>
            <person name="Fitzgerald M."/>
            <person name="Abouelleil A."/>
            <person name="Alvarado L."/>
            <person name="Berlin A.M."/>
            <person name="Chapman S.B."/>
            <person name="Dewar J."/>
            <person name="Goldberg J."/>
            <person name="Griggs A."/>
            <person name="Gujja S."/>
            <person name="Hansen M."/>
            <person name="Howarth C."/>
            <person name="Imamovic A."/>
            <person name="Larimer J."/>
            <person name="McCowan C."/>
            <person name="Murphy C."/>
            <person name="Pearson M."/>
            <person name="Priest M."/>
            <person name="Roberts A."/>
            <person name="Saif S."/>
            <person name="Shea T."/>
            <person name="Sykes S."/>
            <person name="Wortman J."/>
            <person name="Nusbaum C."/>
            <person name="Birren B."/>
        </authorList>
    </citation>
    <scope>NUCLEOTIDE SEQUENCE [LARGE SCALE GENOMIC DNA]</scope>
    <source>
        <strain evidence="1 2">CBS 10435</strain>
    </source>
</reference>
<organism evidence="1 2">
    <name type="scientific">Kwoniella mangroviensis CBS 10435</name>
    <dbReference type="NCBI Taxonomy" id="1331196"/>
    <lineage>
        <taxon>Eukaryota</taxon>
        <taxon>Fungi</taxon>
        <taxon>Dikarya</taxon>
        <taxon>Basidiomycota</taxon>
        <taxon>Agaricomycotina</taxon>
        <taxon>Tremellomycetes</taxon>
        <taxon>Tremellales</taxon>
        <taxon>Cryptococcaceae</taxon>
        <taxon>Kwoniella</taxon>
    </lineage>
</organism>
<evidence type="ECO:0000313" key="2">
    <source>
        <dbReference type="Proteomes" id="UP000092583"/>
    </source>
</evidence>
<evidence type="ECO:0000313" key="1">
    <source>
        <dbReference type="EMBL" id="OCF59576.1"/>
    </source>
</evidence>
<dbReference type="AlphaFoldDB" id="A0A1B9IVN1"/>
<name>A0A1B9IVN1_9TREE</name>